<dbReference type="AlphaFoldDB" id="A0A218W9R6"/>
<dbReference type="Proteomes" id="UP000197138">
    <property type="component" value="Unassembled WGS sequence"/>
</dbReference>
<organism evidence="1 2">
    <name type="scientific">Punica granatum</name>
    <name type="common">Pomegranate</name>
    <dbReference type="NCBI Taxonomy" id="22663"/>
    <lineage>
        <taxon>Eukaryota</taxon>
        <taxon>Viridiplantae</taxon>
        <taxon>Streptophyta</taxon>
        <taxon>Embryophyta</taxon>
        <taxon>Tracheophyta</taxon>
        <taxon>Spermatophyta</taxon>
        <taxon>Magnoliopsida</taxon>
        <taxon>eudicotyledons</taxon>
        <taxon>Gunneridae</taxon>
        <taxon>Pentapetalae</taxon>
        <taxon>rosids</taxon>
        <taxon>malvids</taxon>
        <taxon>Myrtales</taxon>
        <taxon>Lythraceae</taxon>
        <taxon>Punica</taxon>
    </lineage>
</organism>
<dbReference type="EMBL" id="MTKT01004864">
    <property type="protein sequence ID" value="OWM69604.1"/>
    <property type="molecule type" value="Genomic_DNA"/>
</dbReference>
<comment type="caution">
    <text evidence="1">The sequence shown here is derived from an EMBL/GenBank/DDBJ whole genome shotgun (WGS) entry which is preliminary data.</text>
</comment>
<sequence length="69" mass="8093">MRSPNARFGPTTYINHLNPNKFCIAYPSEIKVHESQLSKTRKRRHNVFNEFTGNAEQLTLKQRSSWAMN</sequence>
<evidence type="ECO:0000313" key="2">
    <source>
        <dbReference type="Proteomes" id="UP000197138"/>
    </source>
</evidence>
<name>A0A218W9R6_PUNGR</name>
<accession>A0A218W9R6</accession>
<proteinExistence type="predicted"/>
<evidence type="ECO:0000313" key="1">
    <source>
        <dbReference type="EMBL" id="OWM69604.1"/>
    </source>
</evidence>
<protein>
    <submittedName>
        <fullName evidence="1">Uncharacterized protein</fullName>
    </submittedName>
</protein>
<reference evidence="2" key="1">
    <citation type="journal article" date="2017" name="Plant J.">
        <title>The pomegranate (Punica granatum L.) genome and the genomics of punicalagin biosynthesis.</title>
        <authorList>
            <person name="Qin G."/>
            <person name="Xu C."/>
            <person name="Ming R."/>
            <person name="Tang H."/>
            <person name="Guyot R."/>
            <person name="Kramer E.M."/>
            <person name="Hu Y."/>
            <person name="Yi X."/>
            <person name="Qi Y."/>
            <person name="Xu X."/>
            <person name="Gao Z."/>
            <person name="Pan H."/>
            <person name="Jian J."/>
            <person name="Tian Y."/>
            <person name="Yue Z."/>
            <person name="Xu Y."/>
        </authorList>
    </citation>
    <scope>NUCLEOTIDE SEQUENCE [LARGE SCALE GENOMIC DNA]</scope>
    <source>
        <strain evidence="2">cv. Dabenzi</strain>
    </source>
</reference>
<gene>
    <name evidence="1" type="ORF">CDL15_Pgr014065</name>
</gene>